<gene>
    <name evidence="2" type="ORF">SSP0437_LOCUS2123</name>
</gene>
<feature type="transmembrane region" description="Helical" evidence="1">
    <location>
        <begin position="44"/>
        <end position="67"/>
    </location>
</feature>
<name>A0A7S1V662_9EUKA</name>
<feature type="transmembrane region" description="Helical" evidence="1">
    <location>
        <begin position="103"/>
        <end position="125"/>
    </location>
</feature>
<evidence type="ECO:0008006" key="3">
    <source>
        <dbReference type="Google" id="ProtNLM"/>
    </source>
</evidence>
<evidence type="ECO:0000256" key="1">
    <source>
        <dbReference type="SAM" id="Phobius"/>
    </source>
</evidence>
<dbReference type="AlphaFoldDB" id="A0A7S1V662"/>
<accession>A0A7S1V662</accession>
<keyword evidence="1" id="KW-0812">Transmembrane</keyword>
<feature type="transmembrane region" description="Helical" evidence="1">
    <location>
        <begin position="6"/>
        <end position="23"/>
    </location>
</feature>
<dbReference type="EMBL" id="HBGL01002797">
    <property type="protein sequence ID" value="CAD9289282.1"/>
    <property type="molecule type" value="Transcribed_RNA"/>
</dbReference>
<sequence>MSPDEWPEAVAAVASVTALFWWFQLTEYIGSFERTAPVVRVFWASAKALTSLMAVLVALMLAFATAFKALRGPTGSFGSLSIDVLSVVTMGDATITAVTGMELAVSIALIFVGAIVFVNVVIATLTNEYHNVMKDTQRAFLVERAANLGKVLRVTVSTSTWTGDGPRAEGLGQRLLFPRDRGLKGIIGASPLLFRYPKMPHSLGLLYYWELASDSDRSTSRTWAT</sequence>
<keyword evidence="1" id="KW-0472">Membrane</keyword>
<protein>
    <recommendedName>
        <fullName evidence="3">Ion transport domain-containing protein</fullName>
    </recommendedName>
</protein>
<keyword evidence="1" id="KW-1133">Transmembrane helix</keyword>
<reference evidence="2" key="1">
    <citation type="submission" date="2021-01" db="EMBL/GenBank/DDBJ databases">
        <authorList>
            <person name="Corre E."/>
            <person name="Pelletier E."/>
            <person name="Niang G."/>
            <person name="Scheremetjew M."/>
            <person name="Finn R."/>
            <person name="Kale V."/>
            <person name="Holt S."/>
            <person name="Cochrane G."/>
            <person name="Meng A."/>
            <person name="Brown T."/>
            <person name="Cohen L."/>
        </authorList>
    </citation>
    <scope>NUCLEOTIDE SEQUENCE</scope>
    <source>
        <strain evidence="2">ATCC 50979</strain>
    </source>
</reference>
<organism evidence="2">
    <name type="scientific">Sexangularia sp. CB-2014</name>
    <dbReference type="NCBI Taxonomy" id="1486929"/>
    <lineage>
        <taxon>Eukaryota</taxon>
        <taxon>Amoebozoa</taxon>
        <taxon>Tubulinea</taxon>
        <taxon>Elardia</taxon>
        <taxon>Arcellinida</taxon>
        <taxon>Arcellinida incertae sedis</taxon>
        <taxon>Sexangularia</taxon>
    </lineage>
</organism>
<evidence type="ECO:0000313" key="2">
    <source>
        <dbReference type="EMBL" id="CAD9289282.1"/>
    </source>
</evidence>
<proteinExistence type="predicted"/>